<evidence type="ECO:0000256" key="8">
    <source>
        <dbReference type="ARBA" id="ARBA00022989"/>
    </source>
</evidence>
<evidence type="ECO:0000256" key="5">
    <source>
        <dbReference type="ARBA" id="ARBA00022723"/>
    </source>
</evidence>
<keyword evidence="10 11" id="KW-0472">Membrane</keyword>
<dbReference type="GO" id="GO:0004222">
    <property type="term" value="F:metalloendopeptidase activity"/>
    <property type="evidence" value="ECO:0007669"/>
    <property type="project" value="InterPro"/>
</dbReference>
<keyword evidence="6" id="KW-0378">Hydrolase</keyword>
<keyword evidence="8 11" id="KW-1133">Transmembrane helix</keyword>
<evidence type="ECO:0000256" key="9">
    <source>
        <dbReference type="ARBA" id="ARBA00023049"/>
    </source>
</evidence>
<keyword evidence="2" id="KW-1003">Cell membrane</keyword>
<dbReference type="Proteomes" id="UP000595894">
    <property type="component" value="Chromosome"/>
</dbReference>
<evidence type="ECO:0000256" key="2">
    <source>
        <dbReference type="ARBA" id="ARBA00022475"/>
    </source>
</evidence>
<accession>A0A974S4V4</accession>
<keyword evidence="9 13" id="KW-0482">Metalloprotease</keyword>
<dbReference type="InterPro" id="IPR050083">
    <property type="entry name" value="HtpX_protease"/>
</dbReference>
<proteinExistence type="predicted"/>
<keyword evidence="14" id="KW-1185">Reference proteome</keyword>
<feature type="transmembrane region" description="Helical" evidence="11">
    <location>
        <begin position="20"/>
        <end position="39"/>
    </location>
</feature>
<dbReference type="GO" id="GO:0006508">
    <property type="term" value="P:proteolysis"/>
    <property type="evidence" value="ECO:0007669"/>
    <property type="project" value="UniProtKB-KW"/>
</dbReference>
<sequence>MLDIDHAPLFSWSGYALRYAPLVLAASIVWFAAQLWWHVETVKRAVGFQFVDDADEPRLCRTIEPLIILAGLPTPFVGVIESDARNAFACGVGHKKAVVVVTRGLIDALSDAELAGVLAHELSHVKNGDIRLMAAANIFMSALTRLHARNALRFSPVHGLVALAIPAVLPLSLAATLIGRIALRAGQVSRLLIASSREFVADAQAAGWTKDPAALASALLKVDERYRIDSSRAEDDAMMIAGESSGTGATHPTVSQRVAALARVTGSMVWNAPASPTDRDWTANTTPATVARARFGRRGRAIQAIGRVRQGDRENFLGLTSWNTFALVLTVGALIGIHWPQIGDARAMAAKFDPRPIGTMIGAPMSCELSPFSSTFKRRCNAGMTAGAYREYEGQQGTLAGYIADWSKARRNRGLINADLSVASFGHDHVQESYRGQSGRMDQATVFRTGDGMYIDADGHETFAPPVDLIIAETTKLGCFVRDPRPIERGPAKPPNRNDIASIASDLNRAASETASGTPDFASISYYLDRRETLIDRAWALYRQPGLDALRAALDDQQQSRAVERVRATVAQLGFPADMKPVDRAKLRELLQDPAAFVPCRSLRAT</sequence>
<gene>
    <name evidence="13" type="ORF">H5J25_04610</name>
</gene>
<evidence type="ECO:0000313" key="13">
    <source>
        <dbReference type="EMBL" id="QQV78028.1"/>
    </source>
</evidence>
<organism evidence="13 14">
    <name type="scientific">Sphingomonas aliaeris</name>
    <dbReference type="NCBI Taxonomy" id="2759526"/>
    <lineage>
        <taxon>Bacteria</taxon>
        <taxon>Pseudomonadati</taxon>
        <taxon>Pseudomonadota</taxon>
        <taxon>Alphaproteobacteria</taxon>
        <taxon>Sphingomonadales</taxon>
        <taxon>Sphingomonadaceae</taxon>
        <taxon>Sphingomonas</taxon>
    </lineage>
</organism>
<evidence type="ECO:0000256" key="4">
    <source>
        <dbReference type="ARBA" id="ARBA00022692"/>
    </source>
</evidence>
<dbReference type="PANTHER" id="PTHR43221">
    <property type="entry name" value="PROTEASE HTPX"/>
    <property type="match status" value="1"/>
</dbReference>
<protein>
    <submittedName>
        <fullName evidence="13">M48 family metalloprotease</fullName>
    </submittedName>
</protein>
<comment type="cofactor">
    <cofactor evidence="1">
        <name>Zn(2+)</name>
        <dbReference type="ChEBI" id="CHEBI:29105"/>
    </cofactor>
</comment>
<feature type="domain" description="Peptidase M48" evidence="12">
    <location>
        <begin position="55"/>
        <end position="263"/>
    </location>
</feature>
<evidence type="ECO:0000256" key="10">
    <source>
        <dbReference type="ARBA" id="ARBA00023136"/>
    </source>
</evidence>
<feature type="transmembrane region" description="Helical" evidence="11">
    <location>
        <begin position="160"/>
        <end position="183"/>
    </location>
</feature>
<dbReference type="GO" id="GO:0046872">
    <property type="term" value="F:metal ion binding"/>
    <property type="evidence" value="ECO:0007669"/>
    <property type="project" value="UniProtKB-KW"/>
</dbReference>
<evidence type="ECO:0000256" key="3">
    <source>
        <dbReference type="ARBA" id="ARBA00022670"/>
    </source>
</evidence>
<evidence type="ECO:0000256" key="6">
    <source>
        <dbReference type="ARBA" id="ARBA00022801"/>
    </source>
</evidence>
<dbReference type="RefSeq" id="WP_202094955.1">
    <property type="nucleotide sequence ID" value="NZ_CP061035.1"/>
</dbReference>
<dbReference type="EMBL" id="CP061035">
    <property type="protein sequence ID" value="QQV78028.1"/>
    <property type="molecule type" value="Genomic_DNA"/>
</dbReference>
<dbReference type="KEGG" id="sari:H5J25_04610"/>
<name>A0A974S4V4_9SPHN</name>
<reference evidence="14" key="1">
    <citation type="submission" date="2020-09" db="EMBL/GenBank/DDBJ databases">
        <title>Sphingomonas sp., a new species isolated from pork steak.</title>
        <authorList>
            <person name="Heidler von Heilborn D."/>
        </authorList>
    </citation>
    <scope>NUCLEOTIDE SEQUENCE [LARGE SCALE GENOMIC DNA]</scope>
</reference>
<dbReference type="PANTHER" id="PTHR43221:SF2">
    <property type="entry name" value="PROTEASE HTPX HOMOLOG"/>
    <property type="match status" value="1"/>
</dbReference>
<evidence type="ECO:0000256" key="1">
    <source>
        <dbReference type="ARBA" id="ARBA00001947"/>
    </source>
</evidence>
<dbReference type="Gene3D" id="3.30.2010.10">
    <property type="entry name" value="Metalloproteases ('zincins'), catalytic domain"/>
    <property type="match status" value="1"/>
</dbReference>
<keyword evidence="3" id="KW-0645">Protease</keyword>
<evidence type="ECO:0000256" key="11">
    <source>
        <dbReference type="SAM" id="Phobius"/>
    </source>
</evidence>
<keyword evidence="4 11" id="KW-0812">Transmembrane</keyword>
<dbReference type="InterPro" id="IPR001915">
    <property type="entry name" value="Peptidase_M48"/>
</dbReference>
<dbReference type="Pfam" id="PF01435">
    <property type="entry name" value="Peptidase_M48"/>
    <property type="match status" value="1"/>
</dbReference>
<evidence type="ECO:0000259" key="12">
    <source>
        <dbReference type="Pfam" id="PF01435"/>
    </source>
</evidence>
<keyword evidence="7" id="KW-0862">Zinc</keyword>
<evidence type="ECO:0000313" key="14">
    <source>
        <dbReference type="Proteomes" id="UP000595894"/>
    </source>
</evidence>
<keyword evidence="5" id="KW-0479">Metal-binding</keyword>
<dbReference type="AlphaFoldDB" id="A0A974S4V4"/>
<evidence type="ECO:0000256" key="7">
    <source>
        <dbReference type="ARBA" id="ARBA00022833"/>
    </source>
</evidence>